<dbReference type="SUPFAM" id="SSF48452">
    <property type="entry name" value="TPR-like"/>
    <property type="match status" value="2"/>
</dbReference>
<dbReference type="PANTHER" id="PTHR47684:SF1">
    <property type="entry name" value="PROTEIN TONSOKU"/>
    <property type="match status" value="1"/>
</dbReference>
<dbReference type="Proteomes" id="UP001189122">
    <property type="component" value="Unassembled WGS sequence"/>
</dbReference>
<feature type="compositionally biased region" description="Basic residues" evidence="10">
    <location>
        <begin position="1178"/>
        <end position="1188"/>
    </location>
</feature>
<dbReference type="Gene3D" id="1.25.40.10">
    <property type="entry name" value="Tetratricopeptide repeat domain"/>
    <property type="match status" value="3"/>
</dbReference>
<dbReference type="InterPro" id="IPR011990">
    <property type="entry name" value="TPR-like_helical_dom_sf"/>
</dbReference>
<feature type="repeat" description="TPR" evidence="8">
    <location>
        <begin position="250"/>
        <end position="283"/>
    </location>
</feature>
<dbReference type="InterPro" id="IPR044227">
    <property type="entry name" value="TONSOKU"/>
</dbReference>
<dbReference type="PROSITE" id="PS50005">
    <property type="entry name" value="TPR"/>
    <property type="match status" value="1"/>
</dbReference>
<reference evidence="11 12" key="1">
    <citation type="submission" date="2019-12" db="EMBL/GenBank/DDBJ databases">
        <authorList>
            <person name="Scholz U."/>
            <person name="Mascher M."/>
            <person name="Fiebig A."/>
        </authorList>
    </citation>
    <scope>NUCLEOTIDE SEQUENCE</scope>
</reference>
<keyword evidence="9" id="KW-0175">Coiled coil</keyword>
<comment type="subcellular location">
    <subcellularLocation>
        <location evidence="1">Nucleus</location>
        <location evidence="1">Nucleoplasm</location>
    </subcellularLocation>
</comment>
<accession>A0A7I8JE87</accession>
<dbReference type="SMART" id="SM00368">
    <property type="entry name" value="LRR_RI"/>
    <property type="match status" value="4"/>
</dbReference>
<feature type="compositionally biased region" description="Polar residues" evidence="10">
    <location>
        <begin position="620"/>
        <end position="634"/>
    </location>
</feature>
<gene>
    <name evidence="11" type="ORF">SI7747_11014854</name>
</gene>
<keyword evidence="12" id="KW-1185">Reference proteome</keyword>
<dbReference type="Pfam" id="PF13181">
    <property type="entry name" value="TPR_8"/>
    <property type="match status" value="2"/>
</dbReference>
<protein>
    <recommendedName>
        <fullName evidence="7">Protein TONSOKU</fullName>
    </recommendedName>
</protein>
<dbReference type="PROSITE" id="PS50293">
    <property type="entry name" value="TPR_REGION"/>
    <property type="match status" value="1"/>
</dbReference>
<evidence type="ECO:0000256" key="3">
    <source>
        <dbReference type="ARBA" id="ARBA00022614"/>
    </source>
</evidence>
<evidence type="ECO:0000256" key="7">
    <source>
        <dbReference type="ARBA" id="ARBA00069409"/>
    </source>
</evidence>
<dbReference type="GO" id="GO:0042393">
    <property type="term" value="F:histone binding"/>
    <property type="evidence" value="ECO:0007669"/>
    <property type="project" value="UniProtKB-ARBA"/>
</dbReference>
<keyword evidence="8" id="KW-0802">TPR repeat</keyword>
<feature type="region of interest" description="Disordered" evidence="10">
    <location>
        <begin position="579"/>
        <end position="640"/>
    </location>
</feature>
<keyword evidence="6" id="KW-0539">Nucleus</keyword>
<evidence type="ECO:0000256" key="4">
    <source>
        <dbReference type="ARBA" id="ARBA00022737"/>
    </source>
</evidence>
<keyword evidence="4" id="KW-0677">Repeat</keyword>
<sequence>MGREENVELKVAKKGFREAEAEGNREEEARWANVIGDILKRRGEYVEALRWLRRDYELSTKHLPQKQLLPTCQSLGEVYFRLERFREALTYQKKHLQLAKDSEDLIEQQRASTQLGRTYHEIFLKSEDDHYALQNAKKYFKVAMKLARTLKEKQSYNKCSLFLKEFIDAYNNLGMLEKDLDNLEEAKKILLQGLKICDDEEVSENDDGRTRLHHNLGSVYLELREWTRAKEHIERDIRICKNIDHPEGEAKGFINLGELHYQMQNYEDAIHCYHKALNIASSMQDEDALVHVINQNIDTTKEAKKVLEEVKREELKLRKLARTTSDARGTGVERKCLLEQYALLDCLIEKSHSISAWSKLQEFAKRKKKVADELCDIEKLSDSYLAIGESYQKLRNFSKARKWYMKSWNVSRSIRNLEGQALAKINIGNVLDSAGDWAGALESLAIEGNFPSAQLSALENMHYSHMIRFSNVEQARKLQDDIQKLRRVVDNEDELKNFRNEYCSETETEGEEISSRAPDAYHLREENGTVTSRVLPTANVDDFGEDRPLASLVSLKKNQSKAKISILDSHSMRSIRSLIPESPRDLSKSSHSQQHARKRARVIISDDEDESDASGFLRGQATTDPDTSQPSGTKSVGIPSVPLVHLEESASSFKSRSSKHSNGIEMDRYSLSPAEDFYTRKGLTREFKMDQSHVSGGFLPRRNGTDFHLPNCEEAHAHTVTFKVEGYFISVDICPCMKSDRMCEEYLKAAVGCLYYFQLPEEKKSKGLLPIIRSLKIFGKGLEMAESVDEIRDHVFDRDQGEGAIEGWVPKRLLKSYIDCCKKQSEEPSMKLLIKLYNLEVSEDEVSVSDCGLQDVSISPFLEALQEHKSLAVLDLSHNLLGNNTVEKLQQIFSVSRQKYGGLTLDLHCNQFGPTALFQICECAVLLSRLEVLNLSENRLTDACGSYLSAILVNCRSLYSLNLEQTCITSRTIQKIADALPDGSPLSQLFIGRNSPVSGTAAVNLLSRLSTLKRFSELSMRGIKLNKPMVDGLYQLARSSNLSVLNLGGSSIGSARAIQLVDALSVGSGELVKLDLSFCGLDTQGLAKICTNSSIVGCVTDLNLGGNSFGREVFLHLLPSEGLRRVRSTARGFRCCIRVLNLDRSRLGFSGIVHILESASDPPSLHNLRERIHRGALPRRERRCHRRSTSPCEQQQQKQPNDADDRPEDLAGGSMTNEERLSAAIAAAVRLQLVDLSGNGLAEEAAEALYGWWRSSPSRRSSARRHVKGSTIHFSVEGKTCCSLKACCRRDP</sequence>
<keyword evidence="5" id="KW-0156">Chromatin regulator</keyword>
<dbReference type="GO" id="GO:0040029">
    <property type="term" value="P:epigenetic regulation of gene expression"/>
    <property type="evidence" value="ECO:0007669"/>
    <property type="project" value="InterPro"/>
</dbReference>
<dbReference type="InterPro" id="IPR019734">
    <property type="entry name" value="TPR_rpt"/>
</dbReference>
<evidence type="ECO:0000313" key="11">
    <source>
        <dbReference type="EMBL" id="CAA2629216.1"/>
    </source>
</evidence>
<comment type="similarity">
    <text evidence="2">Belongs to the Tonsoku family.</text>
</comment>
<evidence type="ECO:0000256" key="9">
    <source>
        <dbReference type="SAM" id="Coils"/>
    </source>
</evidence>
<dbReference type="EMBL" id="LR743598">
    <property type="protein sequence ID" value="CAA2629216.1"/>
    <property type="molecule type" value="Genomic_DNA"/>
</dbReference>
<dbReference type="GO" id="GO:0009933">
    <property type="term" value="P:meristem structural organization"/>
    <property type="evidence" value="ECO:0007669"/>
    <property type="project" value="InterPro"/>
</dbReference>
<dbReference type="FunFam" id="1.25.40.10:FF:000961">
    <property type="entry name" value="Protein TONSOKU"/>
    <property type="match status" value="1"/>
</dbReference>
<dbReference type="GO" id="GO:0072423">
    <property type="term" value="P:response to DNA damage checkpoint signaling"/>
    <property type="evidence" value="ECO:0007669"/>
    <property type="project" value="InterPro"/>
</dbReference>
<dbReference type="EMBL" id="CACRZD030000011">
    <property type="protein sequence ID" value="CAA6668460.1"/>
    <property type="molecule type" value="Genomic_DNA"/>
</dbReference>
<evidence type="ECO:0000256" key="2">
    <source>
        <dbReference type="ARBA" id="ARBA00010999"/>
    </source>
</evidence>
<dbReference type="Gene3D" id="3.80.10.10">
    <property type="entry name" value="Ribonuclease Inhibitor"/>
    <property type="match status" value="1"/>
</dbReference>
<dbReference type="SUPFAM" id="SSF52047">
    <property type="entry name" value="RNI-like"/>
    <property type="match status" value="1"/>
</dbReference>
<dbReference type="InterPro" id="IPR032675">
    <property type="entry name" value="LRR_dom_sf"/>
</dbReference>
<dbReference type="Pfam" id="PF00515">
    <property type="entry name" value="TPR_1"/>
    <property type="match status" value="1"/>
</dbReference>
<evidence type="ECO:0000256" key="8">
    <source>
        <dbReference type="PROSITE-ProRule" id="PRU00339"/>
    </source>
</evidence>
<dbReference type="PANTHER" id="PTHR47684">
    <property type="entry name" value="PROTEIN TONSOKU"/>
    <property type="match status" value="1"/>
</dbReference>
<dbReference type="FunFam" id="3.80.10.10:FF:000500">
    <property type="entry name" value="Protein TONSOKU"/>
    <property type="match status" value="1"/>
</dbReference>
<evidence type="ECO:0000256" key="5">
    <source>
        <dbReference type="ARBA" id="ARBA00022853"/>
    </source>
</evidence>
<organism evidence="11">
    <name type="scientific">Spirodela intermedia</name>
    <name type="common">Intermediate duckweed</name>
    <dbReference type="NCBI Taxonomy" id="51605"/>
    <lineage>
        <taxon>Eukaryota</taxon>
        <taxon>Viridiplantae</taxon>
        <taxon>Streptophyta</taxon>
        <taxon>Embryophyta</taxon>
        <taxon>Tracheophyta</taxon>
        <taxon>Spermatophyta</taxon>
        <taxon>Magnoliopsida</taxon>
        <taxon>Liliopsida</taxon>
        <taxon>Araceae</taxon>
        <taxon>Lemnoideae</taxon>
        <taxon>Spirodela</taxon>
    </lineage>
</organism>
<evidence type="ECO:0000313" key="12">
    <source>
        <dbReference type="Proteomes" id="UP001189122"/>
    </source>
</evidence>
<dbReference type="GO" id="GO:0005654">
    <property type="term" value="C:nucleoplasm"/>
    <property type="evidence" value="ECO:0007669"/>
    <property type="project" value="UniProtKB-SubCell"/>
</dbReference>
<evidence type="ECO:0000256" key="6">
    <source>
        <dbReference type="ARBA" id="ARBA00023242"/>
    </source>
</evidence>
<feature type="region of interest" description="Disordered" evidence="10">
    <location>
        <begin position="1178"/>
        <end position="1214"/>
    </location>
</feature>
<keyword evidence="3" id="KW-0433">Leucine-rich repeat</keyword>
<dbReference type="SMART" id="SM00028">
    <property type="entry name" value="TPR"/>
    <property type="match status" value="7"/>
</dbReference>
<feature type="compositionally biased region" description="Polar residues" evidence="10">
    <location>
        <begin position="1189"/>
        <end position="1200"/>
    </location>
</feature>
<proteinExistence type="inferred from homology"/>
<feature type="coiled-coil region" evidence="9">
    <location>
        <begin position="166"/>
        <end position="193"/>
    </location>
</feature>
<name>A0A7I8JE87_SPIIN</name>
<evidence type="ECO:0000256" key="10">
    <source>
        <dbReference type="SAM" id="MobiDB-lite"/>
    </source>
</evidence>
<evidence type="ECO:0000256" key="1">
    <source>
        <dbReference type="ARBA" id="ARBA00004642"/>
    </source>
</evidence>